<keyword evidence="3" id="KW-1185">Reference proteome</keyword>
<feature type="region of interest" description="Disordered" evidence="1">
    <location>
        <begin position="1"/>
        <end position="46"/>
    </location>
</feature>
<evidence type="ECO:0000313" key="2">
    <source>
        <dbReference type="EMBL" id="QIF95109.1"/>
    </source>
</evidence>
<organism evidence="2 3">
    <name type="scientific">Proteus vulgaris</name>
    <dbReference type="NCBI Taxonomy" id="585"/>
    <lineage>
        <taxon>Bacteria</taxon>
        <taxon>Pseudomonadati</taxon>
        <taxon>Pseudomonadota</taxon>
        <taxon>Gammaproteobacteria</taxon>
        <taxon>Enterobacterales</taxon>
        <taxon>Morganellaceae</taxon>
        <taxon>Proteus</taxon>
    </lineage>
</organism>
<accession>A0A6G6SPX7</accession>
<dbReference type="AlphaFoldDB" id="A0A6G6SPX7"/>
<reference evidence="2 3" key="1">
    <citation type="submission" date="2020-01" db="EMBL/GenBank/DDBJ databases">
        <title>The genomic epidemiology of tigecycline resistance gene tet(X) variants in a swine farm in China.</title>
        <authorList>
            <person name="Peng K."/>
            <person name="Li R."/>
        </authorList>
    </citation>
    <scope>NUCLEOTIDE SEQUENCE [LARGE SCALE GENOMIC DNA]</scope>
    <source>
        <strain evidence="2 3">ZN3</strain>
    </source>
</reference>
<dbReference type="RefSeq" id="WP_164526619.1">
    <property type="nucleotide sequence ID" value="NZ_CP047344.1"/>
</dbReference>
<dbReference type="Proteomes" id="UP000503287">
    <property type="component" value="Chromosome"/>
</dbReference>
<evidence type="ECO:0000313" key="3">
    <source>
        <dbReference type="Proteomes" id="UP000503287"/>
    </source>
</evidence>
<name>A0A6G6SPX7_PROVU</name>
<protein>
    <submittedName>
        <fullName evidence="2">Uncharacterized protein</fullName>
    </submittedName>
</protein>
<gene>
    <name evidence="2" type="ORF">GTH24_14915</name>
</gene>
<sequence length="46" mass="5299">MASQGFKNPNQFRKQLDEQLQDKSLNPSGYQPKHKIKNPIPPPKKP</sequence>
<proteinExistence type="predicted"/>
<dbReference type="EMBL" id="CP047344">
    <property type="protein sequence ID" value="QIF95109.1"/>
    <property type="molecule type" value="Genomic_DNA"/>
</dbReference>
<evidence type="ECO:0000256" key="1">
    <source>
        <dbReference type="SAM" id="MobiDB-lite"/>
    </source>
</evidence>
<feature type="compositionally biased region" description="Polar residues" evidence="1">
    <location>
        <begin position="1"/>
        <end position="13"/>
    </location>
</feature>